<feature type="region of interest" description="Disordered" evidence="1">
    <location>
        <begin position="823"/>
        <end position="867"/>
    </location>
</feature>
<dbReference type="Proteomes" id="UP000731465">
    <property type="component" value="Unassembled WGS sequence"/>
</dbReference>
<feature type="compositionally biased region" description="Polar residues" evidence="1">
    <location>
        <begin position="710"/>
        <end position="725"/>
    </location>
</feature>
<feature type="region of interest" description="Disordered" evidence="1">
    <location>
        <begin position="1006"/>
        <end position="1070"/>
    </location>
</feature>
<evidence type="ECO:0000313" key="3">
    <source>
        <dbReference type="Proteomes" id="UP000731465"/>
    </source>
</evidence>
<feature type="compositionally biased region" description="Basic and acidic residues" evidence="1">
    <location>
        <begin position="726"/>
        <end position="735"/>
    </location>
</feature>
<feature type="compositionally biased region" description="Polar residues" evidence="1">
    <location>
        <begin position="836"/>
        <end position="853"/>
    </location>
</feature>
<protein>
    <recommendedName>
        <fullName evidence="4">Flagellar hook-length control protein-like C-terminal domain-containing protein</fullName>
    </recommendedName>
</protein>
<feature type="region of interest" description="Disordered" evidence="1">
    <location>
        <begin position="1"/>
        <end position="30"/>
    </location>
</feature>
<feature type="region of interest" description="Disordered" evidence="1">
    <location>
        <begin position="296"/>
        <end position="345"/>
    </location>
</feature>
<accession>A0ABS7DEY8</accession>
<keyword evidence="3" id="KW-1185">Reference proteome</keyword>
<proteinExistence type="predicted"/>
<comment type="caution">
    <text evidence="2">The sequence shown here is derived from an EMBL/GenBank/DDBJ whole genome shotgun (WGS) entry which is preliminary data.</text>
</comment>
<evidence type="ECO:0008006" key="4">
    <source>
        <dbReference type="Google" id="ProtNLM"/>
    </source>
</evidence>
<reference evidence="2 3" key="1">
    <citation type="submission" date="2021-03" db="EMBL/GenBank/DDBJ databases">
        <title>Succinivibrio sp. nov. isolated from feces of cow.</title>
        <authorList>
            <person name="Choi J.-Y."/>
        </authorList>
    </citation>
    <scope>NUCLEOTIDE SEQUENCE [LARGE SCALE GENOMIC DNA]</scope>
    <source>
        <strain evidence="2 3">AGMB01872</strain>
    </source>
</reference>
<feature type="compositionally biased region" description="Polar residues" evidence="1">
    <location>
        <begin position="736"/>
        <end position="757"/>
    </location>
</feature>
<organism evidence="2 3">
    <name type="scientific">Succinivibrio faecicola</name>
    <dbReference type="NCBI Taxonomy" id="2820300"/>
    <lineage>
        <taxon>Bacteria</taxon>
        <taxon>Pseudomonadati</taxon>
        <taxon>Pseudomonadota</taxon>
        <taxon>Gammaproteobacteria</taxon>
        <taxon>Aeromonadales</taxon>
        <taxon>Succinivibrionaceae</taxon>
        <taxon>Succinivibrio</taxon>
    </lineage>
</organism>
<feature type="compositionally biased region" description="Polar residues" evidence="1">
    <location>
        <begin position="327"/>
        <end position="337"/>
    </location>
</feature>
<dbReference type="EMBL" id="JAGFNY010000006">
    <property type="protein sequence ID" value="MBW7569859.1"/>
    <property type="molecule type" value="Genomic_DNA"/>
</dbReference>
<feature type="compositionally biased region" description="Polar residues" evidence="1">
    <location>
        <begin position="309"/>
        <end position="318"/>
    </location>
</feature>
<name>A0ABS7DEY8_9GAMM</name>
<evidence type="ECO:0000256" key="1">
    <source>
        <dbReference type="SAM" id="MobiDB-lite"/>
    </source>
</evidence>
<dbReference type="RefSeq" id="WP_219936978.1">
    <property type="nucleotide sequence ID" value="NZ_JAGFNY010000006.1"/>
</dbReference>
<sequence>MDSLEVDLKSQAAGSSVSNTDSNRSDEGQKGACVNVNATSNYLSIISRHKGLLTESHARTFTQLQGSLNGYITDQNSIQSTPFDADSAQIGHYRKLTVAVINRDPELQEKVAQALSTSKTLVRSKDASTVLETDLKKLPKPLSEGSAAGKNLSKFICQSVVNLTDSQNMGAGLQRDLAIRDVYLPEEKLSLRQNQATSEALNASIAYVKSNQPEILEKLDKVQTINKIVPGSTKPQIMTRYLRQALDEFPEDSTYLDIFKKNKENASSKETETEVPDEISKDTSKRIRELIMKAAQSARRGNLIPPSKDAQNNTQPVAQSVKDTENTKAQSQTQNISRAEDSSVDASKLSLSELSARAAKLQAQFREERQRIVNEGKLPDPAPKAAPIQETKKTEIAEITQTASARPALDNSVNALSADDIRELARQAVKEAIAETIKLSLEQTKNSAKEAATEAVSELKSSLLEQIAKNNDLVKESTSLAVKQALSETSQIKGATQQAIDELKAAMQSKIEESNNSFKETRQAVLDIQKNVQEQLATKGSENIDSNVIKELKNTFISELQDTKEQVKEAFKQTVKDQMLASAKNQHDSVYQIKNIEDTKDTSEYNHDTKVSDYAKTSLNASAKALSPSTLSESLHSDAVQSEVMQKTKEFSEHENLLNKASDTKVTDDLTENQQKVIQSEKQNSQIKAELYEELKNTDETLDEAHTVKNDSSANENEKTAFSSDTSDKKSESLKENQINTKTTNVQDDNDPSVNQNISIDNLTAKLIGAADNKTDTAQTVKANTDSLNKMQSLYTASFDNEQTKQQTQTEATAQNNIAATANSSVQDVNEDSDQIQKQVQNSQANSKQTSYTLPPVDTQDTPADDVTNESAKIPVQQNTQKEPPKSTADAAVQADNKIPVNNTFEHNPPVTYTEENFFDNNNTSMRVVNPFNNTTTTIDESAFSKIEGKNNSFNIKNMPEFNASVSDVKNATQSADQDPSFELYKSTDQQGDLEYASLKKPSIFTTDKPFTAQPTKTDAENAVKNSGISNSPEKVSEKVNNSSLDQTVKPDSTNIQQTDVKTGSADSTAFVDSRNNNRLTEFSTKMLLGTIPSNELEDSVVPSDVLKESDSEFSHISAKKTDSISEELKISAVPEKTAGAAAITQGNEEPIPEKSVVQEVDEVKEKSSILSKLSSLFSSKKAHKVEVHTDSAVNPENMTVTLNSNYPKGSPLDYFTNELKIQLSNTALPQKLRDEAKNLLDKLSDPVKDLPSVSNWLNFTQGPMSPSSTQALAMHQWAFLLLAIRFSQLGKSVDSFLKKAVDLDDDAADFDHELSKDAEKILKEESKHTVSSLIDKTFEQISRMQNPNRDNLPVMFQYVPLPPNYDGGKEGGFNAYPVVEEDGKKAWHLNFAFDLKDIGAVEIKAVAKLPEIKIAVIAENMQGLERVQNELPKLQKTLQDIGITTRSVSTRLGTIHMNNSQENSFSAADNGRKLNETFSVDA</sequence>
<feature type="region of interest" description="Disordered" evidence="1">
    <location>
        <begin position="706"/>
        <end position="757"/>
    </location>
</feature>
<feature type="compositionally biased region" description="Polar residues" evidence="1">
    <location>
        <begin position="12"/>
        <end position="22"/>
    </location>
</feature>
<feature type="compositionally biased region" description="Polar residues" evidence="1">
    <location>
        <begin position="1024"/>
        <end position="1068"/>
    </location>
</feature>
<evidence type="ECO:0000313" key="2">
    <source>
        <dbReference type="EMBL" id="MBW7569859.1"/>
    </source>
</evidence>
<gene>
    <name evidence="2" type="ORF">J5V48_03015</name>
</gene>